<dbReference type="InterPro" id="IPR001650">
    <property type="entry name" value="Helicase_C-like"/>
</dbReference>
<sequence>MQLRPYQTEALEAVREAYRRGHRAVLVVMPTGTGKTVLFAEISRLAKGPVLVLAHRQELVEQARDKISAWIDDVVAVEMGSRRELTRPDGTRPKITVASVQTLGRRLASIPRDAFRIVVVDEAHHATADSYRTILDHFHGHLLGVTATPDRSDKAPLGDVFSEVGFEYDMRQAIADGWLCPIRSFLVQTQADFSGVRKVAGELATRGVEEILTRDLHLAEIAEPIVSERGERPTIVFAASVAHARALARVLCELGGDPSFAVALDGTMSLEQRAPVIERFRAGRIKVLVNCSLFTEGFDVPDIALVAIARPILSRSFYAQMVGRGTRIAPGKRDLIVLDFLPGNCRHSLVQAVDIFASEREEVQERARAIAAAASALGEAIALEQALELAQQEQEVQDADVAYQLRRRDPFAAIGIDLSRYTRRPQSGQRATADQLKAFKRAGLPTDAVAELSSSQAEALREELLDRKAVGLCTPRQAAKLVAHGIDPREMYHDEAAALLREINA</sequence>
<dbReference type="InterPro" id="IPR014001">
    <property type="entry name" value="Helicase_ATP-bd"/>
</dbReference>
<organism evidence="3 4">
    <name type="scientific">Engelhardtia mirabilis</name>
    <dbReference type="NCBI Taxonomy" id="2528011"/>
    <lineage>
        <taxon>Bacteria</taxon>
        <taxon>Pseudomonadati</taxon>
        <taxon>Planctomycetota</taxon>
        <taxon>Planctomycetia</taxon>
        <taxon>Planctomycetia incertae sedis</taxon>
        <taxon>Engelhardtia</taxon>
    </lineage>
</organism>
<dbReference type="AlphaFoldDB" id="A0A518BMG2"/>
<dbReference type="PROSITE" id="PS51192">
    <property type="entry name" value="HELICASE_ATP_BIND_1"/>
    <property type="match status" value="1"/>
</dbReference>
<dbReference type="InterPro" id="IPR006935">
    <property type="entry name" value="Helicase/UvrB_N"/>
</dbReference>
<dbReference type="Gene3D" id="3.40.50.300">
    <property type="entry name" value="P-loop containing nucleotide triphosphate hydrolases"/>
    <property type="match status" value="2"/>
</dbReference>
<dbReference type="GO" id="GO:0005829">
    <property type="term" value="C:cytosol"/>
    <property type="evidence" value="ECO:0007669"/>
    <property type="project" value="TreeGrafter"/>
</dbReference>
<dbReference type="Proteomes" id="UP000316921">
    <property type="component" value="Chromosome"/>
</dbReference>
<dbReference type="CDD" id="cd18032">
    <property type="entry name" value="DEXHc_RE_I_III_res"/>
    <property type="match status" value="1"/>
</dbReference>
<dbReference type="RefSeq" id="WP_419191589.1">
    <property type="nucleotide sequence ID" value="NZ_CP036287.1"/>
</dbReference>
<dbReference type="GO" id="GO:0003677">
    <property type="term" value="F:DNA binding"/>
    <property type="evidence" value="ECO:0007669"/>
    <property type="project" value="InterPro"/>
</dbReference>
<gene>
    <name evidence="3" type="ORF">Pla133_32640</name>
</gene>
<dbReference type="SMART" id="SM00490">
    <property type="entry name" value="HELICc"/>
    <property type="match status" value="1"/>
</dbReference>
<protein>
    <submittedName>
        <fullName evidence="3">Type I restriction enzyme EcoKI subunit R</fullName>
    </submittedName>
</protein>
<evidence type="ECO:0000259" key="2">
    <source>
        <dbReference type="PROSITE" id="PS51194"/>
    </source>
</evidence>
<feature type="domain" description="Helicase C-terminal" evidence="2">
    <location>
        <begin position="217"/>
        <end position="395"/>
    </location>
</feature>
<evidence type="ECO:0000313" key="3">
    <source>
        <dbReference type="EMBL" id="QDU68170.1"/>
    </source>
</evidence>
<proteinExistence type="predicted"/>
<reference evidence="3 4" key="1">
    <citation type="submission" date="2019-02" db="EMBL/GenBank/DDBJ databases">
        <title>Deep-cultivation of Planctomycetes and their phenomic and genomic characterization uncovers novel biology.</title>
        <authorList>
            <person name="Wiegand S."/>
            <person name="Jogler M."/>
            <person name="Boedeker C."/>
            <person name="Pinto D."/>
            <person name="Vollmers J."/>
            <person name="Rivas-Marin E."/>
            <person name="Kohn T."/>
            <person name="Peeters S.H."/>
            <person name="Heuer A."/>
            <person name="Rast P."/>
            <person name="Oberbeckmann S."/>
            <person name="Bunk B."/>
            <person name="Jeske O."/>
            <person name="Meyerdierks A."/>
            <person name="Storesund J.E."/>
            <person name="Kallscheuer N."/>
            <person name="Luecker S."/>
            <person name="Lage O.M."/>
            <person name="Pohl T."/>
            <person name="Merkel B.J."/>
            <person name="Hornburger P."/>
            <person name="Mueller R.-W."/>
            <person name="Bruemmer F."/>
            <person name="Labrenz M."/>
            <person name="Spormann A.M."/>
            <person name="Op den Camp H."/>
            <person name="Overmann J."/>
            <person name="Amann R."/>
            <person name="Jetten M.S.M."/>
            <person name="Mascher T."/>
            <person name="Medema M.H."/>
            <person name="Devos D.P."/>
            <person name="Kaster A.-K."/>
            <person name="Ovreas L."/>
            <person name="Rohde M."/>
            <person name="Galperin M.Y."/>
            <person name="Jogler C."/>
        </authorList>
    </citation>
    <scope>NUCLEOTIDE SEQUENCE [LARGE SCALE GENOMIC DNA]</scope>
    <source>
        <strain evidence="3 4">Pla133</strain>
    </source>
</reference>
<dbReference type="KEGG" id="pbap:Pla133_32640"/>
<keyword evidence="4" id="KW-1185">Reference proteome</keyword>
<feature type="domain" description="Helicase ATP-binding" evidence="1">
    <location>
        <begin position="16"/>
        <end position="167"/>
    </location>
</feature>
<dbReference type="PROSITE" id="PS51194">
    <property type="entry name" value="HELICASE_CTER"/>
    <property type="match status" value="1"/>
</dbReference>
<dbReference type="GO" id="GO:0005524">
    <property type="term" value="F:ATP binding"/>
    <property type="evidence" value="ECO:0007669"/>
    <property type="project" value="InterPro"/>
</dbReference>
<dbReference type="PANTHER" id="PTHR47396">
    <property type="entry name" value="TYPE I RESTRICTION ENZYME ECOKI R PROTEIN"/>
    <property type="match status" value="1"/>
</dbReference>
<dbReference type="Pfam" id="PF00271">
    <property type="entry name" value="Helicase_C"/>
    <property type="match status" value="1"/>
</dbReference>
<dbReference type="SMART" id="SM00487">
    <property type="entry name" value="DEXDc"/>
    <property type="match status" value="1"/>
</dbReference>
<name>A0A518BMG2_9BACT</name>
<dbReference type="PANTHER" id="PTHR47396:SF1">
    <property type="entry name" value="ATP-DEPENDENT HELICASE IRC3-RELATED"/>
    <property type="match status" value="1"/>
</dbReference>
<dbReference type="SUPFAM" id="SSF52540">
    <property type="entry name" value="P-loop containing nucleoside triphosphate hydrolases"/>
    <property type="match status" value="1"/>
</dbReference>
<dbReference type="Pfam" id="PF04851">
    <property type="entry name" value="ResIII"/>
    <property type="match status" value="1"/>
</dbReference>
<dbReference type="InterPro" id="IPR027417">
    <property type="entry name" value="P-loop_NTPase"/>
</dbReference>
<accession>A0A518BMG2</accession>
<evidence type="ECO:0000313" key="4">
    <source>
        <dbReference type="Proteomes" id="UP000316921"/>
    </source>
</evidence>
<evidence type="ECO:0000259" key="1">
    <source>
        <dbReference type="PROSITE" id="PS51192"/>
    </source>
</evidence>
<dbReference type="GO" id="GO:0016787">
    <property type="term" value="F:hydrolase activity"/>
    <property type="evidence" value="ECO:0007669"/>
    <property type="project" value="InterPro"/>
</dbReference>
<dbReference type="InterPro" id="IPR050742">
    <property type="entry name" value="Helicase_Restrict-Modif_Enz"/>
</dbReference>
<dbReference type="EMBL" id="CP036287">
    <property type="protein sequence ID" value="QDU68170.1"/>
    <property type="molecule type" value="Genomic_DNA"/>
</dbReference>